<reference evidence="1" key="2">
    <citation type="journal article" date="2022" name="Res Sq">
        <title>Comparative Genomics Reveals Insights into the Divergent Evolution of Astigmatic Mites and Household Pest Adaptations.</title>
        <authorList>
            <person name="Xiong Q."/>
            <person name="Wan A.T.-Y."/>
            <person name="Liu X.-Y."/>
            <person name="Fung C.S.-H."/>
            <person name="Xiao X."/>
            <person name="Malainual N."/>
            <person name="Hou J."/>
            <person name="Wang L."/>
            <person name="Wang M."/>
            <person name="Yang K."/>
            <person name="Cui Y."/>
            <person name="Leung E."/>
            <person name="Nong W."/>
            <person name="Shin S.-K."/>
            <person name="Au S."/>
            <person name="Jeong K.Y."/>
            <person name="Chew F.T."/>
            <person name="Hui J."/>
            <person name="Leung T.F."/>
            <person name="Tungtrongchitr A."/>
            <person name="Zhong N."/>
            <person name="Liu Z."/>
            <person name="Tsui S."/>
        </authorList>
    </citation>
    <scope>NUCLEOTIDE SEQUENCE</scope>
    <source>
        <strain evidence="1">Derf</strain>
        <tissue evidence="1">Whole organism</tissue>
    </source>
</reference>
<keyword evidence="2" id="KW-1185">Reference proteome</keyword>
<protein>
    <submittedName>
        <fullName evidence="1">Uncharacterized protein</fullName>
    </submittedName>
</protein>
<reference evidence="1" key="1">
    <citation type="submission" date="2013-05" db="EMBL/GenBank/DDBJ databases">
        <authorList>
            <person name="Yim A.K.Y."/>
            <person name="Chan T.F."/>
            <person name="Ji K.M."/>
            <person name="Liu X.Y."/>
            <person name="Zhou J.W."/>
            <person name="Li R.Q."/>
            <person name="Yang K.Y."/>
            <person name="Li J."/>
            <person name="Li M."/>
            <person name="Law P.T.W."/>
            <person name="Wu Y.L."/>
            <person name="Cai Z.L."/>
            <person name="Qin H."/>
            <person name="Bao Y."/>
            <person name="Leung R.K.K."/>
            <person name="Ng P.K.S."/>
            <person name="Zou J."/>
            <person name="Zhong X.J."/>
            <person name="Ran P.X."/>
            <person name="Zhong N.S."/>
            <person name="Liu Z.G."/>
            <person name="Tsui S.K.W."/>
        </authorList>
    </citation>
    <scope>NUCLEOTIDE SEQUENCE</scope>
    <source>
        <strain evidence="1">Derf</strain>
        <tissue evidence="1">Whole organism</tissue>
    </source>
</reference>
<organism evidence="1 2">
    <name type="scientific">Dermatophagoides farinae</name>
    <name type="common">American house dust mite</name>
    <dbReference type="NCBI Taxonomy" id="6954"/>
    <lineage>
        <taxon>Eukaryota</taxon>
        <taxon>Metazoa</taxon>
        <taxon>Ecdysozoa</taxon>
        <taxon>Arthropoda</taxon>
        <taxon>Chelicerata</taxon>
        <taxon>Arachnida</taxon>
        <taxon>Acari</taxon>
        <taxon>Acariformes</taxon>
        <taxon>Sarcoptiformes</taxon>
        <taxon>Astigmata</taxon>
        <taxon>Psoroptidia</taxon>
        <taxon>Analgoidea</taxon>
        <taxon>Pyroglyphidae</taxon>
        <taxon>Dermatophagoidinae</taxon>
        <taxon>Dermatophagoides</taxon>
    </lineage>
</organism>
<dbReference type="EMBL" id="ASGP02000001">
    <property type="protein sequence ID" value="KAH9529714.1"/>
    <property type="molecule type" value="Genomic_DNA"/>
</dbReference>
<sequence length="76" mass="9088">MIVVVCRVDHHHRIHFVDDITIRVDRNLFVIFYFVIGHLIVVDVDHDDDDGCNYCIKHANFDIIHPLYLSIYHHHL</sequence>
<gene>
    <name evidence="1" type="ORF">DERF_003582</name>
</gene>
<name>A0A922IE03_DERFA</name>
<proteinExistence type="predicted"/>
<evidence type="ECO:0000313" key="1">
    <source>
        <dbReference type="EMBL" id="KAH9529714.1"/>
    </source>
</evidence>
<evidence type="ECO:0000313" key="2">
    <source>
        <dbReference type="Proteomes" id="UP000790347"/>
    </source>
</evidence>
<dbReference type="AlphaFoldDB" id="A0A922IE03"/>
<accession>A0A922IE03</accession>
<comment type="caution">
    <text evidence="1">The sequence shown here is derived from an EMBL/GenBank/DDBJ whole genome shotgun (WGS) entry which is preliminary data.</text>
</comment>
<dbReference type="Proteomes" id="UP000790347">
    <property type="component" value="Unassembled WGS sequence"/>
</dbReference>